<name>A0AAV5TMR2_9BILA</name>
<keyword evidence="3" id="KW-1185">Reference proteome</keyword>
<evidence type="ECO:0000313" key="2">
    <source>
        <dbReference type="EMBL" id="GMS95720.1"/>
    </source>
</evidence>
<proteinExistence type="predicted"/>
<gene>
    <name evidence="2" type="ORF">PENTCL1PPCAC_17895</name>
</gene>
<protein>
    <recommendedName>
        <fullName evidence="1">DUF7930 domain-containing protein</fullName>
    </recommendedName>
</protein>
<dbReference type="AlphaFoldDB" id="A0AAV5TMR2"/>
<dbReference type="InterPro" id="IPR057690">
    <property type="entry name" value="DUF7930"/>
</dbReference>
<reference evidence="2" key="1">
    <citation type="submission" date="2023-10" db="EMBL/GenBank/DDBJ databases">
        <title>Genome assembly of Pristionchus species.</title>
        <authorList>
            <person name="Yoshida K."/>
            <person name="Sommer R.J."/>
        </authorList>
    </citation>
    <scope>NUCLEOTIDE SEQUENCE</scope>
    <source>
        <strain evidence="2">RS0144</strain>
    </source>
</reference>
<dbReference type="Proteomes" id="UP001432027">
    <property type="component" value="Unassembled WGS sequence"/>
</dbReference>
<dbReference type="EMBL" id="BTSX01000004">
    <property type="protein sequence ID" value="GMS95720.1"/>
    <property type="molecule type" value="Genomic_DNA"/>
</dbReference>
<feature type="non-terminal residue" evidence="2">
    <location>
        <position position="1"/>
    </location>
</feature>
<sequence>QMEYSATGTITNVQTKFAYISSEKGSVFCPLAASVDSSEICSDMTEKYTIGDIVHFKAIKQSNKNGCDLRAVHMSISSKSSLYKGRESGDSARNDIIAEITLVQETLAYGKNEDIGGIFIPGAVFLDGNIKRLNECIKPGDLVNLSITRQAEKNGCRWRAVTAEMIALPEQSRGTGVITSLTDTVAIVQSHQYGIVRCGILAWEGGSSGSGESLKDVVTLWKPVVFEIMEPWNGIVASRWSLSSTGLIGDYLSPFPPHSSNVDTVEKREISTQTATHIERMVIKCIPNSIKQELYNRIPLIERLMDEVDLL</sequence>
<evidence type="ECO:0000259" key="1">
    <source>
        <dbReference type="Pfam" id="PF25558"/>
    </source>
</evidence>
<comment type="caution">
    <text evidence="2">The sequence shown here is derived from an EMBL/GenBank/DDBJ whole genome shotgun (WGS) entry which is preliminary data.</text>
</comment>
<dbReference type="Pfam" id="PF25558">
    <property type="entry name" value="DUF7930"/>
    <property type="match status" value="1"/>
</dbReference>
<evidence type="ECO:0000313" key="3">
    <source>
        <dbReference type="Proteomes" id="UP001432027"/>
    </source>
</evidence>
<organism evidence="2 3">
    <name type="scientific">Pristionchus entomophagus</name>
    <dbReference type="NCBI Taxonomy" id="358040"/>
    <lineage>
        <taxon>Eukaryota</taxon>
        <taxon>Metazoa</taxon>
        <taxon>Ecdysozoa</taxon>
        <taxon>Nematoda</taxon>
        <taxon>Chromadorea</taxon>
        <taxon>Rhabditida</taxon>
        <taxon>Rhabditina</taxon>
        <taxon>Diplogasteromorpha</taxon>
        <taxon>Diplogasteroidea</taxon>
        <taxon>Neodiplogasteridae</taxon>
        <taxon>Pristionchus</taxon>
    </lineage>
</organism>
<accession>A0AAV5TMR2</accession>
<feature type="domain" description="DUF7930" evidence="1">
    <location>
        <begin position="173"/>
        <end position="243"/>
    </location>
</feature>